<sequence>MNFHSILWPDEPGRIASEMPPFFPDLNLDQVALDLVAGREEYDLKPFFYTPAGSLEAIRYRQEVFRDLENPALTGCVQRFAQGMRAAREHLAMSHQLYYKYQKAGYFLDAAELYCQAVRALWGDLVALQPAAAGWRGLQGYLADYLRSQSFTSLEEEVQGLQQALSSVRYNVLIHGDRVTVRPYASESDYGAQIEATFAKFRQGAVKDYRVKFSDWPEMNHVEAQILEGVASLYPQLFDRLVDFYAQGSHYLDPKVAAFDREVQFYLAYLEYLSGLRAAGLSFCYPSVGKSKGVAVRGGFDLALAKKLASEGRSVVGNDFFLQGRERILVISGPNQGGKTTFARMFGQLHYLAGLGCAVPGEEARLFLWDQIFTHFEREEAAKDLRGKLEDELLRIREILTKATPDSLIILNEIFSSTALEDAVYLSRRILEAVSALDALGVCVTFLEELASLNEKTVSMVAAVSPLDPTARTFKLERRPADGMAYALAVAEKYGLTYPRLKERLGA</sequence>
<dbReference type="GO" id="GO:0140664">
    <property type="term" value="F:ATP-dependent DNA damage sensor activity"/>
    <property type="evidence" value="ECO:0007669"/>
    <property type="project" value="InterPro"/>
</dbReference>
<dbReference type="PANTHER" id="PTHR11361">
    <property type="entry name" value="DNA MISMATCH REPAIR PROTEIN MUTS FAMILY MEMBER"/>
    <property type="match status" value="1"/>
</dbReference>
<dbReference type="RefSeq" id="WP_013159152.1">
    <property type="nucleotide sequence ID" value="NC_014212.1"/>
</dbReference>
<proteinExistence type="predicted"/>
<evidence type="ECO:0000256" key="1">
    <source>
        <dbReference type="ARBA" id="ARBA00022741"/>
    </source>
</evidence>
<dbReference type="STRING" id="526227.Mesil_2772"/>
<dbReference type="KEGG" id="msv:Mesil_2772"/>
<evidence type="ECO:0000259" key="4">
    <source>
        <dbReference type="SMART" id="SM00534"/>
    </source>
</evidence>
<dbReference type="InterPro" id="IPR000432">
    <property type="entry name" value="DNA_mismatch_repair_MutS_C"/>
</dbReference>
<evidence type="ECO:0000256" key="2">
    <source>
        <dbReference type="ARBA" id="ARBA00022840"/>
    </source>
</evidence>
<organism evidence="5 6">
    <name type="scientific">Allomeiothermus silvanus (strain ATCC 700542 / DSM 9946 / NBRC 106475 / NCIMB 13440 / VI-R2)</name>
    <name type="common">Thermus silvanus</name>
    <dbReference type="NCBI Taxonomy" id="526227"/>
    <lineage>
        <taxon>Bacteria</taxon>
        <taxon>Thermotogati</taxon>
        <taxon>Deinococcota</taxon>
        <taxon>Deinococci</taxon>
        <taxon>Thermales</taxon>
        <taxon>Thermaceae</taxon>
        <taxon>Allomeiothermus</taxon>
    </lineage>
</organism>
<dbReference type="GO" id="GO:0030983">
    <property type="term" value="F:mismatched DNA binding"/>
    <property type="evidence" value="ECO:0007669"/>
    <property type="project" value="InterPro"/>
</dbReference>
<dbReference type="Proteomes" id="UP000001916">
    <property type="component" value="Chromosome"/>
</dbReference>
<evidence type="ECO:0000313" key="6">
    <source>
        <dbReference type="Proteomes" id="UP000001916"/>
    </source>
</evidence>
<keyword evidence="6" id="KW-1185">Reference proteome</keyword>
<dbReference type="GO" id="GO:0005524">
    <property type="term" value="F:ATP binding"/>
    <property type="evidence" value="ECO:0007669"/>
    <property type="project" value="UniProtKB-KW"/>
</dbReference>
<keyword evidence="3" id="KW-0238">DNA-binding</keyword>
<dbReference type="SMART" id="SM00534">
    <property type="entry name" value="MUTSac"/>
    <property type="match status" value="1"/>
</dbReference>
<dbReference type="InterPro" id="IPR027417">
    <property type="entry name" value="P-loop_NTPase"/>
</dbReference>
<protein>
    <submittedName>
        <fullName evidence="5">DNA mismatch repair protein MutS domain protein</fullName>
    </submittedName>
</protein>
<dbReference type="GO" id="GO:0006298">
    <property type="term" value="P:mismatch repair"/>
    <property type="evidence" value="ECO:0007669"/>
    <property type="project" value="InterPro"/>
</dbReference>
<dbReference type="OrthoDB" id="9808166at2"/>
<dbReference type="eggNOG" id="COG0249">
    <property type="taxonomic scope" value="Bacteria"/>
</dbReference>
<dbReference type="Gene3D" id="3.40.50.300">
    <property type="entry name" value="P-loop containing nucleotide triphosphate hydrolases"/>
    <property type="match status" value="1"/>
</dbReference>
<dbReference type="PANTHER" id="PTHR11361:SF34">
    <property type="entry name" value="DNA MISMATCH REPAIR PROTEIN MSH1, MITOCHONDRIAL"/>
    <property type="match status" value="1"/>
</dbReference>
<dbReference type="InterPro" id="IPR045076">
    <property type="entry name" value="MutS"/>
</dbReference>
<dbReference type="SUPFAM" id="SSF52540">
    <property type="entry name" value="P-loop containing nucleoside triphosphate hydrolases"/>
    <property type="match status" value="1"/>
</dbReference>
<dbReference type="GO" id="GO:0005829">
    <property type="term" value="C:cytosol"/>
    <property type="evidence" value="ECO:0007669"/>
    <property type="project" value="TreeGrafter"/>
</dbReference>
<feature type="domain" description="DNA mismatch repair proteins mutS family" evidence="4">
    <location>
        <begin position="326"/>
        <end position="506"/>
    </location>
</feature>
<keyword evidence="2" id="KW-0067">ATP-binding</keyword>
<dbReference type="EMBL" id="CP002042">
    <property type="protein sequence ID" value="ADH64617.1"/>
    <property type="molecule type" value="Genomic_DNA"/>
</dbReference>
<evidence type="ECO:0000313" key="5">
    <source>
        <dbReference type="EMBL" id="ADH64617.1"/>
    </source>
</evidence>
<accession>D7BCC0</accession>
<reference evidence="5 6" key="1">
    <citation type="journal article" date="2010" name="Stand. Genomic Sci.">
        <title>Complete genome sequence of Meiothermus silvanus type strain (VI-R2).</title>
        <authorList>
            <person name="Sikorski J."/>
            <person name="Tindall B.J."/>
            <person name="Lowry S."/>
            <person name="Lucas S."/>
            <person name="Nolan M."/>
            <person name="Copeland A."/>
            <person name="Glavina Del Rio T."/>
            <person name="Tice H."/>
            <person name="Cheng J.F."/>
            <person name="Han C."/>
            <person name="Pitluck S."/>
            <person name="Liolios K."/>
            <person name="Ivanova N."/>
            <person name="Mavromatis K."/>
            <person name="Mikhailova N."/>
            <person name="Pati A."/>
            <person name="Goodwin L."/>
            <person name="Chen A."/>
            <person name="Palaniappan K."/>
            <person name="Land M."/>
            <person name="Hauser L."/>
            <person name="Chang Y.J."/>
            <person name="Jeffries C.D."/>
            <person name="Rohde M."/>
            <person name="Goker M."/>
            <person name="Woyke T."/>
            <person name="Bristow J."/>
            <person name="Eisen J.A."/>
            <person name="Markowitz V."/>
            <person name="Hugenholtz P."/>
            <person name="Kyrpides N.C."/>
            <person name="Klenk H.P."/>
            <person name="Lapidus A."/>
        </authorList>
    </citation>
    <scope>NUCLEOTIDE SEQUENCE [LARGE SCALE GENOMIC DNA]</scope>
    <source>
        <strain evidence="6">ATCC 700542 / DSM 9946 / VI-R2</strain>
    </source>
</reference>
<evidence type="ECO:0000256" key="3">
    <source>
        <dbReference type="ARBA" id="ARBA00023125"/>
    </source>
</evidence>
<dbReference type="HOGENOM" id="CLU_036487_0_0_0"/>
<name>D7BCC0_ALLS1</name>
<gene>
    <name evidence="5" type="ordered locus">Mesil_2772</name>
</gene>
<dbReference type="Pfam" id="PF00488">
    <property type="entry name" value="MutS_V"/>
    <property type="match status" value="1"/>
</dbReference>
<dbReference type="AlphaFoldDB" id="D7BCC0"/>
<keyword evidence="1" id="KW-0547">Nucleotide-binding</keyword>